<organism evidence="1 2">
    <name type="scientific">Moheibacter stercoris</name>
    <dbReference type="NCBI Taxonomy" id="1628251"/>
    <lineage>
        <taxon>Bacteria</taxon>
        <taxon>Pseudomonadati</taxon>
        <taxon>Bacteroidota</taxon>
        <taxon>Flavobacteriia</taxon>
        <taxon>Flavobacteriales</taxon>
        <taxon>Weeksellaceae</taxon>
        <taxon>Moheibacter</taxon>
    </lineage>
</organism>
<dbReference type="RefSeq" id="WP_354508581.1">
    <property type="nucleotide sequence ID" value="NZ_JBEPMO010000007.1"/>
</dbReference>
<sequence length="344" mass="41456">MAKVAIIEVATFHDECLYSQLLFFANSEHETFLICNEKIKDRVKDYPADHFLFLDFSEKKNKYKNWFKIRRFVKQQKITKVVFNTAESNIFKLILLPFPRKTELTGIIHNTQKVKQKFKNKLIARRLHKILVLSEFIEEVVRKERIFNKKLSHFYPIYFPKPEIIEPKKEGEVWISIPGIIDFNKRDYNALLKLEIPKHIKFIILGRPVGNQAFEFLEKLKSHANSEQFIWFEEFVDNASFQNYISQTDYILPLIHPNIEHFENFLKYKISGSYNLGFGYQKKLLMEKSFQDLKEFRKNCLFYEFTNFVKIFEQIEHDVDKFEELPEFEFETQKSNYLTFIFKN</sequence>
<evidence type="ECO:0000313" key="1">
    <source>
        <dbReference type="EMBL" id="MET3731890.1"/>
    </source>
</evidence>
<keyword evidence="2" id="KW-1185">Reference proteome</keyword>
<proteinExistence type="predicted"/>
<evidence type="ECO:0000313" key="2">
    <source>
        <dbReference type="Proteomes" id="UP001549146"/>
    </source>
</evidence>
<comment type="caution">
    <text evidence="1">The sequence shown here is derived from an EMBL/GenBank/DDBJ whole genome shotgun (WGS) entry which is preliminary data.</text>
</comment>
<accession>A0ABV2LTK7</accession>
<gene>
    <name evidence="1" type="ORF">ABID46_001472</name>
</gene>
<dbReference type="SUPFAM" id="SSF53756">
    <property type="entry name" value="UDP-Glycosyltransferase/glycogen phosphorylase"/>
    <property type="match status" value="1"/>
</dbReference>
<dbReference type="Proteomes" id="UP001549146">
    <property type="component" value="Unassembled WGS sequence"/>
</dbReference>
<protein>
    <submittedName>
        <fullName evidence="1">Uncharacterized protein</fullName>
    </submittedName>
</protein>
<name>A0ABV2LTK7_9FLAO</name>
<dbReference type="EMBL" id="JBEPMO010000007">
    <property type="protein sequence ID" value="MET3731890.1"/>
    <property type="molecule type" value="Genomic_DNA"/>
</dbReference>
<reference evidence="1 2" key="1">
    <citation type="submission" date="2024-06" db="EMBL/GenBank/DDBJ databases">
        <title>Genomic Encyclopedia of Type Strains, Phase IV (KMG-IV): sequencing the most valuable type-strain genomes for metagenomic binning, comparative biology and taxonomic classification.</title>
        <authorList>
            <person name="Goeker M."/>
        </authorList>
    </citation>
    <scope>NUCLEOTIDE SEQUENCE [LARGE SCALE GENOMIC DNA]</scope>
    <source>
        <strain evidence="1 2">DSM 29388</strain>
    </source>
</reference>